<dbReference type="InterPro" id="IPR004919">
    <property type="entry name" value="GmrSD_N"/>
</dbReference>
<feature type="domain" description="GmrSD restriction endonucleases N-terminal" evidence="1">
    <location>
        <begin position="28"/>
        <end position="191"/>
    </location>
</feature>
<name>A0AAU8TZE0_9BACT</name>
<proteinExistence type="predicted"/>
<dbReference type="InterPro" id="IPR057156">
    <property type="entry name" value="DUF7834"/>
</dbReference>
<organism evidence="3 4">
    <name type="scientific">Campylobacter ureolyticus RIGS 9880</name>
    <dbReference type="NCBI Taxonomy" id="1032069"/>
    <lineage>
        <taxon>Bacteria</taxon>
        <taxon>Pseudomonadati</taxon>
        <taxon>Campylobacterota</taxon>
        <taxon>Epsilonproteobacteria</taxon>
        <taxon>Campylobacterales</taxon>
        <taxon>Campylobacteraceae</taxon>
        <taxon>Campylobacter</taxon>
    </lineage>
</organism>
<dbReference type="Pfam" id="PF25202">
    <property type="entry name" value="DUF7834"/>
    <property type="match status" value="1"/>
</dbReference>
<dbReference type="Pfam" id="PF03235">
    <property type="entry name" value="GmrSD_N"/>
    <property type="match status" value="1"/>
</dbReference>
<reference evidence="3 4" key="1">
    <citation type="journal article" date="2015" name="Genome Announc.">
        <title>Complete Genome Sequence of the Campylobacter ureolyticus Clinical Isolate RIGS 9880.</title>
        <authorList>
            <person name="Miller W.G."/>
            <person name="Yee E."/>
            <person name="On S.L."/>
            <person name="Andersen L.P."/>
            <person name="Bono J.L."/>
        </authorList>
    </citation>
    <scope>NUCLEOTIDE SEQUENCE [LARGE SCALE GENOMIC DNA]</scope>
    <source>
        <strain evidence="3 4">RIGS 9880</strain>
    </source>
</reference>
<evidence type="ECO:0008006" key="5">
    <source>
        <dbReference type="Google" id="ProtNLM"/>
    </source>
</evidence>
<evidence type="ECO:0000313" key="3">
    <source>
        <dbReference type="EMBL" id="AKT90564.1"/>
    </source>
</evidence>
<dbReference type="KEGG" id="cure:CUREO_0702"/>
<sequence>MSELEKLDVGVASIGKIFNLSSDDDTDNYFENLRIPNYQRPYRWTTQNVNELIDDVSEAVNGGKSNYLIGNIILHKNKDGDKEYFDIVDGQQRLTTLALILKTYDNEGKNIKFLNQKVNPNSKNALINNFNFIANKLETLDKEKITKFIKEKLFLTYYIINTIDEAFDIFDTQNSRGKELTEVELLKNHHFLYIKADEVIKQEIAKKYKYYQNNNVWWENYSVIEGALNELYIARRIHNQKSFNVGNCFGCGNKIFDEFIGIYDKGYERKNELKFNSNIIKGNEYFSYLFKYTQLYELLFEKSQISDRYYINRSMLVMLLCYVDKFGIDKNFNDFFNLIFIYFFAVLSYYSQIQYNCSWLVNSGEMTILKRLYFFIESSDFSSFLIQRIKNDIGDGFSFGENGTTNYIKDPKHAYGLLTQKAENTFSEEYIEKISFKKIIFKDKK</sequence>
<dbReference type="Proteomes" id="UP000063971">
    <property type="component" value="Chromosome"/>
</dbReference>
<evidence type="ECO:0000259" key="1">
    <source>
        <dbReference type="Pfam" id="PF03235"/>
    </source>
</evidence>
<dbReference type="PANTHER" id="PTHR35149:SF2">
    <property type="entry name" value="DUF262 DOMAIN-CONTAINING PROTEIN"/>
    <property type="match status" value="1"/>
</dbReference>
<accession>A0AAU8TZE0</accession>
<gene>
    <name evidence="3" type="ORF">CUREO_0702</name>
</gene>
<protein>
    <recommendedName>
        <fullName evidence="5">DUF262 domain-containing protein</fullName>
    </recommendedName>
</protein>
<dbReference type="RefSeq" id="WP_050334490.1">
    <property type="nucleotide sequence ID" value="NZ_CP012195.1"/>
</dbReference>
<evidence type="ECO:0000313" key="4">
    <source>
        <dbReference type="Proteomes" id="UP000063971"/>
    </source>
</evidence>
<dbReference type="PANTHER" id="PTHR35149">
    <property type="entry name" value="SLL5132 PROTEIN"/>
    <property type="match status" value="1"/>
</dbReference>
<evidence type="ECO:0000259" key="2">
    <source>
        <dbReference type="Pfam" id="PF25202"/>
    </source>
</evidence>
<dbReference type="AlphaFoldDB" id="A0AAU8TZE0"/>
<dbReference type="EMBL" id="CP012195">
    <property type="protein sequence ID" value="AKT90564.1"/>
    <property type="molecule type" value="Genomic_DNA"/>
</dbReference>
<feature type="domain" description="DUF7834" evidence="2">
    <location>
        <begin position="269"/>
        <end position="392"/>
    </location>
</feature>